<dbReference type="Gene3D" id="3.30.420.270">
    <property type="match status" value="1"/>
</dbReference>
<sequence length="132" mass="15361">MRRLVKKRELISMDLTPLIDVVFLLLIFFIVASEFKKNETILNLSLPASQSSSQIVKKEEVVIEITKEKLAYNSKETDFLQLEESLKDIDKKRALIVRIDKEVKYERVVKLLDLLNKLSLSNLLLVTKEDKK</sequence>
<comment type="subcellular location">
    <subcellularLocation>
        <location evidence="1">Cell membrane</location>
        <topology evidence="1">Single-pass membrane protein</topology>
    </subcellularLocation>
    <subcellularLocation>
        <location evidence="7">Cell membrane</location>
        <topology evidence="7">Single-pass type II membrane protein</topology>
    </subcellularLocation>
</comment>
<dbReference type="PANTHER" id="PTHR30558">
    <property type="entry name" value="EXBD MEMBRANE COMPONENT OF PMF-DRIVEN MACROMOLECULE IMPORT SYSTEM"/>
    <property type="match status" value="1"/>
</dbReference>
<evidence type="ECO:0000256" key="1">
    <source>
        <dbReference type="ARBA" id="ARBA00004162"/>
    </source>
</evidence>
<organism evidence="9 10">
    <name type="scientific">Arcobacter roscoffensis</name>
    <dbReference type="NCBI Taxonomy" id="2961520"/>
    <lineage>
        <taxon>Bacteria</taxon>
        <taxon>Pseudomonadati</taxon>
        <taxon>Campylobacterota</taxon>
        <taxon>Epsilonproteobacteria</taxon>
        <taxon>Campylobacterales</taxon>
        <taxon>Arcobacteraceae</taxon>
        <taxon>Arcobacter</taxon>
    </lineage>
</organism>
<keyword evidence="7" id="KW-0813">Transport</keyword>
<keyword evidence="7" id="KW-0653">Protein transport</keyword>
<evidence type="ECO:0000256" key="2">
    <source>
        <dbReference type="ARBA" id="ARBA00005811"/>
    </source>
</evidence>
<keyword evidence="3" id="KW-1003">Cell membrane</keyword>
<protein>
    <submittedName>
        <fullName evidence="9">Biopolymer transporter ExbD</fullName>
    </submittedName>
</protein>
<dbReference type="Pfam" id="PF02472">
    <property type="entry name" value="ExbD"/>
    <property type="match status" value="1"/>
</dbReference>
<evidence type="ECO:0000256" key="7">
    <source>
        <dbReference type="RuleBase" id="RU003879"/>
    </source>
</evidence>
<proteinExistence type="inferred from homology"/>
<feature type="transmembrane region" description="Helical" evidence="8">
    <location>
        <begin position="12"/>
        <end position="32"/>
    </location>
</feature>
<dbReference type="EMBL" id="CP100595">
    <property type="protein sequence ID" value="UTJ06555.1"/>
    <property type="molecule type" value="Genomic_DNA"/>
</dbReference>
<dbReference type="InterPro" id="IPR003400">
    <property type="entry name" value="ExbD"/>
</dbReference>
<name>A0ABY5E484_9BACT</name>
<evidence type="ECO:0000256" key="8">
    <source>
        <dbReference type="SAM" id="Phobius"/>
    </source>
</evidence>
<gene>
    <name evidence="9" type="ORF">NJU99_00240</name>
</gene>
<keyword evidence="10" id="KW-1185">Reference proteome</keyword>
<dbReference type="PANTHER" id="PTHR30558:SF3">
    <property type="entry name" value="BIOPOLYMER TRANSPORT PROTEIN EXBD-RELATED"/>
    <property type="match status" value="1"/>
</dbReference>
<dbReference type="Proteomes" id="UP001060012">
    <property type="component" value="Chromosome"/>
</dbReference>
<keyword evidence="5 8" id="KW-1133">Transmembrane helix</keyword>
<keyword evidence="4 7" id="KW-0812">Transmembrane</keyword>
<evidence type="ECO:0000256" key="3">
    <source>
        <dbReference type="ARBA" id="ARBA00022475"/>
    </source>
</evidence>
<dbReference type="RefSeq" id="WP_254576734.1">
    <property type="nucleotide sequence ID" value="NZ_CP100595.1"/>
</dbReference>
<comment type="similarity">
    <text evidence="2 7">Belongs to the ExbD/TolR family.</text>
</comment>
<evidence type="ECO:0000256" key="6">
    <source>
        <dbReference type="ARBA" id="ARBA00023136"/>
    </source>
</evidence>
<evidence type="ECO:0000313" key="9">
    <source>
        <dbReference type="EMBL" id="UTJ06555.1"/>
    </source>
</evidence>
<evidence type="ECO:0000313" key="10">
    <source>
        <dbReference type="Proteomes" id="UP001060012"/>
    </source>
</evidence>
<accession>A0ABY5E484</accession>
<keyword evidence="6 8" id="KW-0472">Membrane</keyword>
<reference evidence="9" key="1">
    <citation type="submission" date="2022-07" db="EMBL/GenBank/DDBJ databases">
        <title>Arcobacter roscoffensis sp. nov., a marine bacterium isolated from coastal seawater collected from Roscoff, France.</title>
        <authorList>
            <person name="Pascual J."/>
            <person name="Lepeaux C."/>
            <person name="Methner A."/>
            <person name="Overmann J."/>
        </authorList>
    </citation>
    <scope>NUCLEOTIDE SEQUENCE</scope>
    <source>
        <strain evidence="9">ARW1-2F2</strain>
    </source>
</reference>
<evidence type="ECO:0000256" key="4">
    <source>
        <dbReference type="ARBA" id="ARBA00022692"/>
    </source>
</evidence>
<evidence type="ECO:0000256" key="5">
    <source>
        <dbReference type="ARBA" id="ARBA00022989"/>
    </source>
</evidence>